<feature type="domain" description="Alanine dehydrogenase/pyridine nucleotide transhydrogenase NAD(H)-binding" evidence="9">
    <location>
        <begin position="147"/>
        <end position="295"/>
    </location>
</feature>
<evidence type="ECO:0000256" key="8">
    <source>
        <dbReference type="PIRSR" id="PIRSR000183-3"/>
    </source>
</evidence>
<evidence type="ECO:0000313" key="14">
    <source>
        <dbReference type="Proteomes" id="UP000255139"/>
    </source>
</evidence>
<dbReference type="EC" id="1.4.1.1" evidence="2 5"/>
<feature type="binding site" evidence="8">
    <location>
        <position position="196"/>
    </location>
    <ligand>
        <name>NAD(+)</name>
        <dbReference type="ChEBI" id="CHEBI:57540"/>
    </ligand>
</feature>
<feature type="binding site" evidence="7">
    <location>
        <position position="15"/>
    </location>
    <ligand>
        <name>substrate</name>
    </ligand>
</feature>
<dbReference type="CDD" id="cd05305">
    <property type="entry name" value="L-AlaDH"/>
    <property type="match status" value="1"/>
</dbReference>
<dbReference type="SUPFAM" id="SSF52283">
    <property type="entry name" value="Formate/glycerate dehydrogenase catalytic domain-like"/>
    <property type="match status" value="1"/>
</dbReference>
<evidence type="ECO:0000256" key="5">
    <source>
        <dbReference type="PIRNR" id="PIRNR000183"/>
    </source>
</evidence>
<dbReference type="Gene3D" id="3.40.50.720">
    <property type="entry name" value="NAD(P)-binding Rossmann-like Domain"/>
    <property type="match status" value="2"/>
</dbReference>
<dbReference type="EMBL" id="UGJE01000002">
    <property type="protein sequence ID" value="STQ85513.1"/>
    <property type="molecule type" value="Genomic_DNA"/>
</dbReference>
<feature type="binding site" evidence="8">
    <location>
        <begin position="296"/>
        <end position="299"/>
    </location>
    <ligand>
        <name>NAD(+)</name>
        <dbReference type="ChEBI" id="CHEBI:57540"/>
    </ligand>
</feature>
<dbReference type="Proteomes" id="UP000029922">
    <property type="component" value="Unassembled WGS sequence"/>
</dbReference>
<dbReference type="PANTHER" id="PTHR42795:SF1">
    <property type="entry name" value="ALANINE DEHYDROGENASE"/>
    <property type="match status" value="1"/>
</dbReference>
<dbReference type="EMBL" id="JRPD02000046">
    <property type="protein sequence ID" value="TLD98026.1"/>
    <property type="molecule type" value="Genomic_DNA"/>
</dbReference>
<feature type="domain" description="Alanine dehydrogenase/pyridine nucleotide transhydrogenase N-terminal" evidence="10">
    <location>
        <begin position="4"/>
        <end position="135"/>
    </location>
</feature>
<dbReference type="GO" id="GO:0005886">
    <property type="term" value="C:plasma membrane"/>
    <property type="evidence" value="ECO:0007669"/>
    <property type="project" value="TreeGrafter"/>
</dbReference>
<dbReference type="SUPFAM" id="SSF51735">
    <property type="entry name" value="NAD(P)-binding Rossmann-fold domains"/>
    <property type="match status" value="1"/>
</dbReference>
<feature type="binding site" evidence="8">
    <location>
        <begin position="265"/>
        <end position="268"/>
    </location>
    <ligand>
        <name>NAD(+)</name>
        <dbReference type="ChEBI" id="CHEBI:57540"/>
    </ligand>
</feature>
<feature type="active site" description="Proton donor/acceptor" evidence="6">
    <location>
        <position position="95"/>
    </location>
</feature>
<dbReference type="RefSeq" id="WP_034556963.1">
    <property type="nucleotide sequence ID" value="NZ_FZML01000047.1"/>
</dbReference>
<protein>
    <recommendedName>
        <fullName evidence="2 5">Alanine dehydrogenase</fullName>
        <ecNumber evidence="2 5">1.4.1.1</ecNumber>
    </recommendedName>
</protein>
<evidence type="ECO:0000256" key="3">
    <source>
        <dbReference type="ARBA" id="ARBA00023002"/>
    </source>
</evidence>
<feature type="binding site" evidence="8">
    <location>
        <position position="132"/>
    </location>
    <ligand>
        <name>NAD(+)</name>
        <dbReference type="ChEBI" id="CHEBI:57540"/>
    </ligand>
</feature>
<evidence type="ECO:0000313" key="12">
    <source>
        <dbReference type="EMBL" id="TLD98026.1"/>
    </source>
</evidence>
<dbReference type="Proteomes" id="UP000255139">
    <property type="component" value="Unassembled WGS sequence"/>
</dbReference>
<proteinExistence type="inferred from homology"/>
<comment type="catalytic activity">
    <reaction evidence="5">
        <text>L-alanine + NAD(+) + H2O = pyruvate + NH4(+) + NADH + H(+)</text>
        <dbReference type="Rhea" id="RHEA:18405"/>
        <dbReference type="ChEBI" id="CHEBI:15361"/>
        <dbReference type="ChEBI" id="CHEBI:15377"/>
        <dbReference type="ChEBI" id="CHEBI:15378"/>
        <dbReference type="ChEBI" id="CHEBI:28938"/>
        <dbReference type="ChEBI" id="CHEBI:57540"/>
        <dbReference type="ChEBI" id="CHEBI:57945"/>
        <dbReference type="ChEBI" id="CHEBI:57972"/>
        <dbReference type="EC" id="1.4.1.1"/>
    </reaction>
</comment>
<dbReference type="PIRSF" id="PIRSF000183">
    <property type="entry name" value="Alanine_dh"/>
    <property type="match status" value="1"/>
</dbReference>
<evidence type="ECO:0000313" key="11">
    <source>
        <dbReference type="EMBL" id="STQ85513.1"/>
    </source>
</evidence>
<feature type="binding site" evidence="8">
    <location>
        <begin position="237"/>
        <end position="238"/>
    </location>
    <ligand>
        <name>NAD(+)</name>
        <dbReference type="ChEBI" id="CHEBI:57540"/>
    </ligand>
</feature>
<evidence type="ECO:0000313" key="13">
    <source>
        <dbReference type="Proteomes" id="UP000029922"/>
    </source>
</evidence>
<feature type="active site" description="Proton donor/acceptor" evidence="6">
    <location>
        <position position="268"/>
    </location>
</feature>
<dbReference type="InterPro" id="IPR008141">
    <property type="entry name" value="Ala_DH"/>
</dbReference>
<feature type="binding site" evidence="7">
    <location>
        <position position="74"/>
    </location>
    <ligand>
        <name>substrate</name>
    </ligand>
</feature>
<dbReference type="GO" id="GO:0000286">
    <property type="term" value="F:alanine dehydrogenase activity"/>
    <property type="evidence" value="ECO:0007669"/>
    <property type="project" value="UniProtKB-UniRule"/>
</dbReference>
<keyword evidence="4 5" id="KW-0520">NAD</keyword>
<dbReference type="SMART" id="SM01003">
    <property type="entry name" value="AlaDh_PNT_N"/>
    <property type="match status" value="1"/>
</dbReference>
<accession>A0A099TZ15</accession>
<dbReference type="InterPro" id="IPR008143">
    <property type="entry name" value="Ala_DH/PNT_CS2"/>
</dbReference>
<dbReference type="Pfam" id="PF01262">
    <property type="entry name" value="AlaDh_PNT_C"/>
    <property type="match status" value="1"/>
</dbReference>
<reference evidence="11 14" key="2">
    <citation type="submission" date="2018-06" db="EMBL/GenBank/DDBJ databases">
        <authorList>
            <consortium name="Pathogen Informatics"/>
            <person name="Doyle S."/>
        </authorList>
    </citation>
    <scope>NUCLEOTIDE SEQUENCE [LARGE SCALE GENOMIC DNA]</scope>
    <source>
        <strain evidence="11 14">NCTC12714</strain>
    </source>
</reference>
<evidence type="ECO:0000256" key="6">
    <source>
        <dbReference type="PIRSR" id="PIRSR000183-1"/>
    </source>
</evidence>
<dbReference type="InterPro" id="IPR036291">
    <property type="entry name" value="NAD(P)-bd_dom_sf"/>
</dbReference>
<gene>
    <name evidence="11" type="primary">ald</name>
    <name evidence="12" type="ORF">LS73_009550</name>
    <name evidence="11" type="ORF">NCTC12714_00298</name>
</gene>
<dbReference type="InterPro" id="IPR007698">
    <property type="entry name" value="AlaDH/PNT_NAD(H)-bd"/>
</dbReference>
<dbReference type="SMART" id="SM01002">
    <property type="entry name" value="AlaDh_PNT_C"/>
    <property type="match status" value="1"/>
</dbReference>
<dbReference type="FunFam" id="3.40.50.720:FF:000049">
    <property type="entry name" value="Alanine dehydrogenase"/>
    <property type="match status" value="1"/>
</dbReference>
<feature type="binding site" evidence="8">
    <location>
        <position position="201"/>
    </location>
    <ligand>
        <name>NAD(+)</name>
        <dbReference type="ChEBI" id="CHEBI:57540"/>
    </ligand>
</feature>
<evidence type="ECO:0000256" key="4">
    <source>
        <dbReference type="ARBA" id="ARBA00023027"/>
    </source>
</evidence>
<dbReference type="Pfam" id="PF05222">
    <property type="entry name" value="AlaDh_PNT_N"/>
    <property type="match status" value="1"/>
</dbReference>
<name>A0A099TZ15_9HELI</name>
<evidence type="ECO:0000259" key="10">
    <source>
        <dbReference type="SMART" id="SM01003"/>
    </source>
</evidence>
<reference evidence="12 13" key="1">
    <citation type="journal article" date="2014" name="Genome Announc.">
        <title>Draft genome sequences of eight enterohepatic helicobacter species isolated from both laboratory and wild rodents.</title>
        <authorList>
            <person name="Sheh A."/>
            <person name="Shen Z."/>
            <person name="Fox J.G."/>
        </authorList>
    </citation>
    <scope>NUCLEOTIDE SEQUENCE [LARGE SCALE GENOMIC DNA]</scope>
    <source>
        <strain evidence="12 13">ST1</strain>
    </source>
</reference>
<organism evidence="11 14">
    <name type="scientific">Helicobacter muridarum</name>
    <dbReference type="NCBI Taxonomy" id="216"/>
    <lineage>
        <taxon>Bacteria</taxon>
        <taxon>Pseudomonadati</taxon>
        <taxon>Campylobacterota</taxon>
        <taxon>Epsilonproteobacteria</taxon>
        <taxon>Campylobacterales</taxon>
        <taxon>Helicobacteraceae</taxon>
        <taxon>Helicobacter</taxon>
    </lineage>
</organism>
<evidence type="ECO:0000256" key="2">
    <source>
        <dbReference type="ARBA" id="ARBA00012897"/>
    </source>
</evidence>
<dbReference type="OrthoDB" id="9804592at2"/>
<dbReference type="NCBIfam" id="TIGR00518">
    <property type="entry name" value="alaDH"/>
    <property type="match status" value="1"/>
</dbReference>
<evidence type="ECO:0000259" key="9">
    <source>
        <dbReference type="SMART" id="SM01002"/>
    </source>
</evidence>
<sequence>MIIGCPKEIKVHEYRVGLTPSNVHEYVESGHRVLIEHDAGSAIGFSDEEYRRNGAEIVDKTKLFGESEMIIKVKEPIESEYDYFRDGQTLFTYLHLAADRKLTEMLLAKKISSIAYETIKFRGSLPCLAPMSSIAGRLAVIESSKYIQKTFGGSGILLSGIPGTPKGKVTIIGAGVVGLNAAQLAVGIGADVTILDIDTNRLAYVDQMFNMRIHTLYSSRANILSSIASADVVIGAVLIPGAKAPKLVKKDDLRVMRTGAILTDVAIDQGGCFETSNATTHDNPVYDIDGILHYCVANMPGSVARTATLALSDSTLSFGLMIANSGAKEAALKNEGIFEGVNTYNGKCTYKGVSDAFGIEYTPTKQALESA</sequence>
<keyword evidence="14" id="KW-1185">Reference proteome</keyword>
<dbReference type="PANTHER" id="PTHR42795">
    <property type="entry name" value="ALANINE DEHYDROGENASE"/>
    <property type="match status" value="1"/>
</dbReference>
<dbReference type="STRING" id="216.LS73_01660"/>
<evidence type="ECO:0000256" key="7">
    <source>
        <dbReference type="PIRSR" id="PIRSR000183-2"/>
    </source>
</evidence>
<evidence type="ECO:0000256" key="1">
    <source>
        <dbReference type="ARBA" id="ARBA00005689"/>
    </source>
</evidence>
<dbReference type="GO" id="GO:0042853">
    <property type="term" value="P:L-alanine catabolic process"/>
    <property type="evidence" value="ECO:0007669"/>
    <property type="project" value="InterPro"/>
</dbReference>
<keyword evidence="8" id="KW-0547">Nucleotide-binding</keyword>
<comment type="similarity">
    <text evidence="1 5">Belongs to the AlaDH/PNT family.</text>
</comment>
<dbReference type="PROSITE" id="PS00837">
    <property type="entry name" value="ALADH_PNT_2"/>
    <property type="match status" value="1"/>
</dbReference>
<dbReference type="AlphaFoldDB" id="A0A099TZ15"/>
<dbReference type="InterPro" id="IPR007886">
    <property type="entry name" value="AlaDH/PNT_N"/>
</dbReference>
<dbReference type="GO" id="GO:0000166">
    <property type="term" value="F:nucleotide binding"/>
    <property type="evidence" value="ECO:0007669"/>
    <property type="project" value="UniProtKB-KW"/>
</dbReference>
<keyword evidence="3 5" id="KW-0560">Oxidoreductase</keyword>
<feature type="binding site" evidence="8">
    <location>
        <position position="218"/>
    </location>
    <ligand>
        <name>NAD(+)</name>
        <dbReference type="ChEBI" id="CHEBI:57540"/>
    </ligand>
</feature>